<keyword evidence="4" id="KW-1185">Reference proteome</keyword>
<evidence type="ECO:0000259" key="2">
    <source>
        <dbReference type="Pfam" id="PF24758"/>
    </source>
</evidence>
<dbReference type="EnsemblPlants" id="OPUNC07G16910.1">
    <property type="protein sequence ID" value="OPUNC07G16910.1"/>
    <property type="gene ID" value="OPUNC07G16910"/>
</dbReference>
<proteinExistence type="predicted"/>
<accession>A0A0E0LM03</accession>
<dbReference type="Gramene" id="OPUNC07G16910.1">
    <property type="protein sequence ID" value="OPUNC07G16910.1"/>
    <property type="gene ID" value="OPUNC07G16910"/>
</dbReference>
<feature type="region of interest" description="Disordered" evidence="1">
    <location>
        <begin position="207"/>
        <end position="239"/>
    </location>
</feature>
<dbReference type="AlphaFoldDB" id="A0A0E0LM03"/>
<name>A0A0E0LM03_ORYPU</name>
<sequence length="322" mass="36735">MEAKYHSPRIRHRHPHAFAGAPATFAALRVLSIDCSTFDAAEMERLVSTLCPQLQDLTLVTHLDGVISDFSVRSESLEQLDVRVAVGVAGQLVVEAPRLVQLALSGCFRNPSRNPQNTARVTAPKLTEVTWRDVYNPLGHHFVEASRNLRELQVWPRYMEEKDSRWKKLVVDLLRRFNAVDELEDCLVLKLPSRRCAAREPPTRRYTGQQPCRHCTEKSPTRHCTEEPIPSRRTTGEPPTYRIWQGARRQRHSDEEERGCRWGKRKGEWRRWWEGARRGTAGRGEARRGAIGGEGEGRCLWRREGVLPVGKRWPAVGGGEGK</sequence>
<organism evidence="3">
    <name type="scientific">Oryza punctata</name>
    <name type="common">Red rice</name>
    <dbReference type="NCBI Taxonomy" id="4537"/>
    <lineage>
        <taxon>Eukaryota</taxon>
        <taxon>Viridiplantae</taxon>
        <taxon>Streptophyta</taxon>
        <taxon>Embryophyta</taxon>
        <taxon>Tracheophyta</taxon>
        <taxon>Spermatophyta</taxon>
        <taxon>Magnoliopsida</taxon>
        <taxon>Liliopsida</taxon>
        <taxon>Poales</taxon>
        <taxon>Poaceae</taxon>
        <taxon>BOP clade</taxon>
        <taxon>Oryzoideae</taxon>
        <taxon>Oryzeae</taxon>
        <taxon>Oryzinae</taxon>
        <taxon>Oryza</taxon>
    </lineage>
</organism>
<evidence type="ECO:0000256" key="1">
    <source>
        <dbReference type="SAM" id="MobiDB-lite"/>
    </source>
</evidence>
<evidence type="ECO:0000313" key="3">
    <source>
        <dbReference type="EnsemblPlants" id="OPUNC07G16910.1"/>
    </source>
</evidence>
<dbReference type="HOGENOM" id="CLU_864315_0_0_1"/>
<feature type="compositionally biased region" description="Basic and acidic residues" evidence="1">
    <location>
        <begin position="214"/>
        <end position="230"/>
    </location>
</feature>
<dbReference type="Gene3D" id="3.80.10.10">
    <property type="entry name" value="Ribonuclease Inhibitor"/>
    <property type="match status" value="1"/>
</dbReference>
<dbReference type="STRING" id="4537.A0A0E0LM03"/>
<protein>
    <recommendedName>
        <fullName evidence="2">F-box/LRR-repeat protein 15/At3g58940/PEG3-like LRR domain-containing protein</fullName>
    </recommendedName>
</protein>
<evidence type="ECO:0000313" key="4">
    <source>
        <dbReference type="Proteomes" id="UP000026962"/>
    </source>
</evidence>
<reference evidence="3" key="1">
    <citation type="submission" date="2015-04" db="UniProtKB">
        <authorList>
            <consortium name="EnsemblPlants"/>
        </authorList>
    </citation>
    <scope>IDENTIFICATION</scope>
</reference>
<dbReference type="Pfam" id="PF24758">
    <property type="entry name" value="LRR_At5g56370"/>
    <property type="match status" value="1"/>
</dbReference>
<dbReference type="InterPro" id="IPR055411">
    <property type="entry name" value="LRR_FXL15/At3g58940/PEG3-like"/>
</dbReference>
<reference evidence="3" key="2">
    <citation type="submission" date="2018-05" db="EMBL/GenBank/DDBJ databases">
        <title>OpunRS2 (Oryza punctata Reference Sequence Version 2).</title>
        <authorList>
            <person name="Zhang J."/>
            <person name="Kudrna D."/>
            <person name="Lee S."/>
            <person name="Talag J."/>
            <person name="Welchert J."/>
            <person name="Wing R.A."/>
        </authorList>
    </citation>
    <scope>NUCLEOTIDE SEQUENCE [LARGE SCALE GENOMIC DNA]</scope>
</reference>
<dbReference type="InterPro" id="IPR032675">
    <property type="entry name" value="LRR_dom_sf"/>
</dbReference>
<dbReference type="Proteomes" id="UP000026962">
    <property type="component" value="Chromosome 7"/>
</dbReference>
<feature type="domain" description="F-box/LRR-repeat protein 15/At3g58940/PEG3-like LRR" evidence="2">
    <location>
        <begin position="15"/>
        <end position="127"/>
    </location>
</feature>